<dbReference type="Gene3D" id="2.40.33.20">
    <property type="entry name" value="PK beta-barrel domain-like"/>
    <property type="match status" value="1"/>
</dbReference>
<dbReference type="SUPFAM" id="SSF50800">
    <property type="entry name" value="PK beta-barrel domain-like"/>
    <property type="match status" value="1"/>
</dbReference>
<dbReference type="Pfam" id="PF03473">
    <property type="entry name" value="MOSC"/>
    <property type="match status" value="1"/>
</dbReference>
<dbReference type="PROSITE" id="PS51340">
    <property type="entry name" value="MOSC"/>
    <property type="match status" value="1"/>
</dbReference>
<sequence length="185" mass="19733">MRVLAVSLSVPGTVTIRGKAQRTGIFKVPTTEPVRITVEGLAGDVQVNRKVHGAPDKAVYLYPNEHGAAWAREFGIAFGPGVLGENLLIEGLLEAEVATGDRLRVGGAILRVTEPRMPCATLVAKFNEPRVAKYMLAEVLTGFYATVEQEGDVVAGDAIEMLSRAEGGITIAEQVQGGRKTHALR</sequence>
<evidence type="ECO:0000259" key="1">
    <source>
        <dbReference type="PROSITE" id="PS51340"/>
    </source>
</evidence>
<evidence type="ECO:0000313" key="2">
    <source>
        <dbReference type="EMBL" id="GAA5166568.1"/>
    </source>
</evidence>
<dbReference type="InterPro" id="IPR005302">
    <property type="entry name" value="MoCF_Sase_C"/>
</dbReference>
<dbReference type="PANTHER" id="PTHR30212:SF2">
    <property type="entry name" value="PROTEIN YIIM"/>
    <property type="match status" value="1"/>
</dbReference>
<gene>
    <name evidence="2" type="ORF">GCM10025770_23880</name>
</gene>
<feature type="domain" description="MOSC" evidence="1">
    <location>
        <begin position="28"/>
        <end position="162"/>
    </location>
</feature>
<dbReference type="Proteomes" id="UP001500547">
    <property type="component" value="Unassembled WGS sequence"/>
</dbReference>
<evidence type="ECO:0000313" key="3">
    <source>
        <dbReference type="Proteomes" id="UP001500547"/>
    </source>
</evidence>
<keyword evidence="3" id="KW-1185">Reference proteome</keyword>
<name>A0ABP9QSH9_9RHOO</name>
<accession>A0ABP9QSH9</accession>
<proteinExistence type="predicted"/>
<comment type="caution">
    <text evidence="2">The sequence shown here is derived from an EMBL/GenBank/DDBJ whole genome shotgun (WGS) entry which is preliminary data.</text>
</comment>
<dbReference type="PANTHER" id="PTHR30212">
    <property type="entry name" value="PROTEIN YIIM"/>
    <property type="match status" value="1"/>
</dbReference>
<dbReference type="InterPro" id="IPR011037">
    <property type="entry name" value="Pyrv_Knase-like_insert_dom_sf"/>
</dbReference>
<dbReference type="RefSeq" id="WP_345533194.1">
    <property type="nucleotide sequence ID" value="NZ_BAABLD010000008.1"/>
</dbReference>
<protein>
    <recommendedName>
        <fullName evidence="1">MOSC domain-containing protein</fullName>
    </recommendedName>
</protein>
<dbReference type="EMBL" id="BAABLD010000008">
    <property type="protein sequence ID" value="GAA5166568.1"/>
    <property type="molecule type" value="Genomic_DNA"/>
</dbReference>
<dbReference type="InterPro" id="IPR052353">
    <property type="entry name" value="Benzoxazolinone_Detox_Enz"/>
</dbReference>
<organism evidence="2 3">
    <name type="scientific">Viridibacterium curvum</name>
    <dbReference type="NCBI Taxonomy" id="1101404"/>
    <lineage>
        <taxon>Bacteria</taxon>
        <taxon>Pseudomonadati</taxon>
        <taxon>Pseudomonadota</taxon>
        <taxon>Betaproteobacteria</taxon>
        <taxon>Rhodocyclales</taxon>
        <taxon>Rhodocyclaceae</taxon>
        <taxon>Viridibacterium</taxon>
    </lineage>
</organism>
<reference evidence="3" key="1">
    <citation type="journal article" date="2019" name="Int. J. Syst. Evol. Microbiol.">
        <title>The Global Catalogue of Microorganisms (GCM) 10K type strain sequencing project: providing services to taxonomists for standard genome sequencing and annotation.</title>
        <authorList>
            <consortium name="The Broad Institute Genomics Platform"/>
            <consortium name="The Broad Institute Genome Sequencing Center for Infectious Disease"/>
            <person name="Wu L."/>
            <person name="Ma J."/>
        </authorList>
    </citation>
    <scope>NUCLEOTIDE SEQUENCE [LARGE SCALE GENOMIC DNA]</scope>
    <source>
        <strain evidence="3">JCM 18715</strain>
    </source>
</reference>